<proteinExistence type="predicted"/>
<evidence type="ECO:0008006" key="5">
    <source>
        <dbReference type="Google" id="ProtNLM"/>
    </source>
</evidence>
<organism evidence="3 4">
    <name type="scientific">Paenibacillus odorifer</name>
    <dbReference type="NCBI Taxonomy" id="189426"/>
    <lineage>
        <taxon>Bacteria</taxon>
        <taxon>Bacillati</taxon>
        <taxon>Bacillota</taxon>
        <taxon>Bacilli</taxon>
        <taxon>Bacillales</taxon>
        <taxon>Paenibacillaceae</taxon>
        <taxon>Paenibacillus</taxon>
    </lineage>
</organism>
<feature type="region of interest" description="Disordered" evidence="2">
    <location>
        <begin position="1"/>
        <end position="68"/>
    </location>
</feature>
<evidence type="ECO:0000313" key="3">
    <source>
        <dbReference type="EMBL" id="OMD34936.1"/>
    </source>
</evidence>
<sequence>MENVTENASHSEEITPEASPQAATGVNEALEMFGIAPTEPVAEAEEESPSIETEPEPERKGRTYKYNKEDVFVPEDQVDEYARKGLNYDKIEGRAKDYEAALERTAKLNGFSSHKEYLENLDRLEQEAIQHKEDSFQSLRQAMVDQYTEAGWDPQQLEDFLDNNPLLQQAKEVLDREKAAQEAVKAQEVQAQQLKGWEDLFAKYPHLAEETPEEGTASWYTPDIQAKIQRGYDPIDAYELVNRDAIAGNQRKLAEQDVLKQQRLNKRAAVLGNTSEDLAPSVPKELSDAFALFGIEPQAAQKYVKK</sequence>
<feature type="coiled-coil region" evidence="1">
    <location>
        <begin position="88"/>
        <end position="134"/>
    </location>
</feature>
<accession>A0ABX3GTU5</accession>
<evidence type="ECO:0000313" key="4">
    <source>
        <dbReference type="Proteomes" id="UP000187158"/>
    </source>
</evidence>
<dbReference type="Proteomes" id="UP000187158">
    <property type="component" value="Unassembled WGS sequence"/>
</dbReference>
<dbReference type="EMBL" id="MPVP01000045">
    <property type="protein sequence ID" value="OMD34936.1"/>
    <property type="molecule type" value="Genomic_DNA"/>
</dbReference>
<evidence type="ECO:0000256" key="2">
    <source>
        <dbReference type="SAM" id="MobiDB-lite"/>
    </source>
</evidence>
<dbReference type="RefSeq" id="WP_076218549.1">
    <property type="nucleotide sequence ID" value="NZ_MPVM01000002.1"/>
</dbReference>
<feature type="compositionally biased region" description="Acidic residues" evidence="2">
    <location>
        <begin position="42"/>
        <end position="55"/>
    </location>
</feature>
<feature type="compositionally biased region" description="Basic and acidic residues" evidence="2">
    <location>
        <begin position="56"/>
        <end position="68"/>
    </location>
</feature>
<gene>
    <name evidence="3" type="ORF">BSO21_09985</name>
</gene>
<reference evidence="3 4" key="1">
    <citation type="submission" date="2016-11" db="EMBL/GenBank/DDBJ databases">
        <title>Paenibacillus species isolates.</title>
        <authorList>
            <person name="Beno S.M."/>
        </authorList>
    </citation>
    <scope>NUCLEOTIDE SEQUENCE [LARGE SCALE GENOMIC DNA]</scope>
    <source>
        <strain evidence="3 4">FSL H7-0433</strain>
    </source>
</reference>
<comment type="caution">
    <text evidence="3">The sequence shown here is derived from an EMBL/GenBank/DDBJ whole genome shotgun (WGS) entry which is preliminary data.</text>
</comment>
<protein>
    <recommendedName>
        <fullName evidence="5">Helicase</fullName>
    </recommendedName>
</protein>
<keyword evidence="1" id="KW-0175">Coiled coil</keyword>
<keyword evidence="4" id="KW-1185">Reference proteome</keyword>
<name>A0ABX3GTU5_9BACL</name>
<evidence type="ECO:0000256" key="1">
    <source>
        <dbReference type="SAM" id="Coils"/>
    </source>
</evidence>